<dbReference type="AlphaFoldDB" id="A0A2T0N9L8"/>
<feature type="compositionally biased region" description="Basic and acidic residues" evidence="2">
    <location>
        <begin position="138"/>
        <end position="149"/>
    </location>
</feature>
<evidence type="ECO:0000256" key="1">
    <source>
        <dbReference type="SAM" id="Coils"/>
    </source>
</evidence>
<feature type="transmembrane region" description="Helical" evidence="3">
    <location>
        <begin position="196"/>
        <end position="215"/>
    </location>
</feature>
<feature type="transmembrane region" description="Helical" evidence="3">
    <location>
        <begin position="236"/>
        <end position="255"/>
    </location>
</feature>
<sequence length="402" mass="44761">MRLLRRNRSRPNRSLGRDRTDGAEDGEVVRRAPAVAYDGDLYHLPDWAARRREERELGRAHAADGQIDTLTLQTGGVPRFHELEDERLEELARIEERTEQEIQRARAEFEGQKISLAESQRAFGEARKALEDSQRRVAELEQPSRRPGDGRPSSIAVSGSRWPVVRRWLPAALLLLLLLIVEVPILYQVILSWGDSVAMTALLAAGAALIMLVAPHMYGRAFRSWQEHGSPLRGRLLLIGAALVWLGLIAAVAVLRRDALVRPLVVDGQEIGPTSDGVGQLPTMILLLALLIATALIAADLGRRMHNPNDRRLWELRAKRDAESRACAAAQAAYQRDASYAESIAQYLQGVERRRAGRVRQLDSGFDSLGTAYLGGVVEGLRDPEAASWAERIVHHRRTTRP</sequence>
<dbReference type="RefSeq" id="WP_106235551.1">
    <property type="nucleotide sequence ID" value="NZ_JBFAIB010000012.1"/>
</dbReference>
<proteinExistence type="predicted"/>
<organism evidence="4 5">
    <name type="scientific">Nonomuraea fuscirosea</name>
    <dbReference type="NCBI Taxonomy" id="1291556"/>
    <lineage>
        <taxon>Bacteria</taxon>
        <taxon>Bacillati</taxon>
        <taxon>Actinomycetota</taxon>
        <taxon>Actinomycetes</taxon>
        <taxon>Streptosporangiales</taxon>
        <taxon>Streptosporangiaceae</taxon>
        <taxon>Nonomuraea</taxon>
    </lineage>
</organism>
<feature type="region of interest" description="Disordered" evidence="2">
    <location>
        <begin position="1"/>
        <end position="25"/>
    </location>
</feature>
<gene>
    <name evidence="4" type="ORF">B0I32_102403</name>
</gene>
<keyword evidence="3" id="KW-0472">Membrane</keyword>
<keyword evidence="1" id="KW-0175">Coiled coil</keyword>
<evidence type="ECO:0000256" key="2">
    <source>
        <dbReference type="SAM" id="MobiDB-lite"/>
    </source>
</evidence>
<evidence type="ECO:0000256" key="3">
    <source>
        <dbReference type="SAM" id="Phobius"/>
    </source>
</evidence>
<protein>
    <submittedName>
        <fullName evidence="4">Uncharacterized protein</fullName>
    </submittedName>
</protein>
<feature type="region of interest" description="Disordered" evidence="2">
    <location>
        <begin position="138"/>
        <end position="157"/>
    </location>
</feature>
<dbReference type="Proteomes" id="UP000238312">
    <property type="component" value="Unassembled WGS sequence"/>
</dbReference>
<feature type="compositionally biased region" description="Basic and acidic residues" evidence="2">
    <location>
        <begin position="15"/>
        <end position="25"/>
    </location>
</feature>
<evidence type="ECO:0000313" key="5">
    <source>
        <dbReference type="Proteomes" id="UP000238312"/>
    </source>
</evidence>
<keyword evidence="3" id="KW-1133">Transmembrane helix</keyword>
<evidence type="ECO:0000313" key="4">
    <source>
        <dbReference type="EMBL" id="PRX69346.1"/>
    </source>
</evidence>
<accession>A0A2T0N9L8</accession>
<reference evidence="4 5" key="1">
    <citation type="submission" date="2018-03" db="EMBL/GenBank/DDBJ databases">
        <title>Genomic Encyclopedia of Type Strains, Phase III (KMG-III): the genomes of soil and plant-associated and newly described type strains.</title>
        <authorList>
            <person name="Whitman W."/>
        </authorList>
    </citation>
    <scope>NUCLEOTIDE SEQUENCE [LARGE SCALE GENOMIC DNA]</scope>
    <source>
        <strain evidence="4 5">CGMCC 4.7104</strain>
    </source>
</reference>
<feature type="coiled-coil region" evidence="1">
    <location>
        <begin position="81"/>
        <end position="136"/>
    </location>
</feature>
<feature type="transmembrane region" description="Helical" evidence="3">
    <location>
        <begin position="283"/>
        <end position="302"/>
    </location>
</feature>
<feature type="transmembrane region" description="Helical" evidence="3">
    <location>
        <begin position="168"/>
        <end position="190"/>
    </location>
</feature>
<keyword evidence="3" id="KW-0812">Transmembrane</keyword>
<name>A0A2T0N9L8_9ACTN</name>
<dbReference type="EMBL" id="PVNG01000002">
    <property type="protein sequence ID" value="PRX69346.1"/>
    <property type="molecule type" value="Genomic_DNA"/>
</dbReference>
<comment type="caution">
    <text evidence="4">The sequence shown here is derived from an EMBL/GenBank/DDBJ whole genome shotgun (WGS) entry which is preliminary data.</text>
</comment>
<dbReference type="OrthoDB" id="3513138at2"/>
<keyword evidence="5" id="KW-1185">Reference proteome</keyword>
<feature type="compositionally biased region" description="Basic residues" evidence="2">
    <location>
        <begin position="1"/>
        <end position="11"/>
    </location>
</feature>